<dbReference type="KEGG" id="gpi:GPICK_12655"/>
<dbReference type="STRING" id="345632.GPICK_12655"/>
<protein>
    <submittedName>
        <fullName evidence="1">Uncharacterized protein</fullName>
    </submittedName>
</protein>
<evidence type="ECO:0000313" key="2">
    <source>
        <dbReference type="Proteomes" id="UP000057609"/>
    </source>
</evidence>
<evidence type="ECO:0000313" key="1">
    <source>
        <dbReference type="EMBL" id="AJE04097.1"/>
    </source>
</evidence>
<reference evidence="1 2" key="1">
    <citation type="journal article" date="2015" name="Genome Announc.">
        <title>Complete Genome of Geobacter pickeringii G13T, a Metal-Reducing Isolate from Sedimentary Kaolin Deposits.</title>
        <authorList>
            <person name="Badalamenti J.P."/>
            <person name="Bond D.R."/>
        </authorList>
    </citation>
    <scope>NUCLEOTIDE SEQUENCE [LARGE SCALE GENOMIC DNA]</scope>
    <source>
        <strain evidence="1 2">G13</strain>
    </source>
</reference>
<sequence length="427" mass="47826">MTSKSDDNVISLDRARSRRALTEKGFSALSVPEKIETLRTLPAKRQMDLILADPLGRGLVGVIPPQELYLLVKEIGETDAMGLWELASPEQRSFILDLELWEKWSFSPAKAYEWLNYLLEAGESVVVEQLPHLDLELLLLMLEREISVGGGIGELASDEERTADYDHTFDNIYFITFKKSDHARAIGTFLDIVFRSDRELYLGLMEGIKGELETELEELAYRFRAGRLADFGFPELDDALALYARLDPASFAVAGEKRLAAGTGSASHLPAPGGNDSFLQRVLARAGSEELDQELTYLVNNALVADGEALHDREAMEQVFQRVHGYLNIALEYLADGSEERGAEIIRTEYLRRLFQLGFSIVMPLRSRAERVSSDDYATGKALRGLKALPPRYYRAFDPEGTDGYREFRGLADVKRSEEFLATVEGA</sequence>
<dbReference type="EMBL" id="CP009788">
    <property type="protein sequence ID" value="AJE04097.1"/>
    <property type="molecule type" value="Genomic_DNA"/>
</dbReference>
<keyword evidence="2" id="KW-1185">Reference proteome</keyword>
<name>A0A0B5BC43_9BACT</name>
<dbReference type="RefSeq" id="WP_039743791.1">
    <property type="nucleotide sequence ID" value="NZ_CP009788.1"/>
</dbReference>
<dbReference type="HOGENOM" id="CLU_033811_1_0_7"/>
<dbReference type="InterPro" id="IPR045750">
    <property type="entry name" value="DUF6178"/>
</dbReference>
<gene>
    <name evidence="1" type="ORF">GPICK_12655</name>
</gene>
<dbReference type="Proteomes" id="UP000057609">
    <property type="component" value="Chromosome"/>
</dbReference>
<dbReference type="Pfam" id="PF19676">
    <property type="entry name" value="DUF6178"/>
    <property type="match status" value="1"/>
</dbReference>
<dbReference type="AlphaFoldDB" id="A0A0B5BC43"/>
<proteinExistence type="predicted"/>
<accession>A0A0B5BC43</accession>
<organism evidence="1 2">
    <name type="scientific">Geobacter pickeringii</name>
    <dbReference type="NCBI Taxonomy" id="345632"/>
    <lineage>
        <taxon>Bacteria</taxon>
        <taxon>Pseudomonadati</taxon>
        <taxon>Thermodesulfobacteriota</taxon>
        <taxon>Desulfuromonadia</taxon>
        <taxon>Geobacterales</taxon>
        <taxon>Geobacteraceae</taxon>
        <taxon>Geobacter</taxon>
    </lineage>
</organism>